<dbReference type="InterPro" id="IPR036890">
    <property type="entry name" value="HATPase_C_sf"/>
</dbReference>
<evidence type="ECO:0000259" key="6">
    <source>
        <dbReference type="PROSITE" id="PS50109"/>
    </source>
</evidence>
<keyword evidence="3" id="KW-0597">Phosphoprotein</keyword>
<dbReference type="KEGG" id="fya:KMW28_19810"/>
<reference evidence="9 10" key="1">
    <citation type="submission" date="2021-05" db="EMBL/GenBank/DDBJ databases">
        <title>Comparative genomic studies on the polysaccharide-degrading batcterial strains of the Flammeovirga genus.</title>
        <authorList>
            <person name="Zewei F."/>
            <person name="Zheng Z."/>
            <person name="Yu L."/>
            <person name="Ruyue G."/>
            <person name="Yanhong M."/>
            <person name="Yuanyuan C."/>
            <person name="Jingyan G."/>
            <person name="Wenjun H."/>
        </authorList>
    </citation>
    <scope>NUCLEOTIDE SEQUENCE [LARGE SCALE GENOMIC DNA]</scope>
    <source>
        <strain evidence="9 10">NBRC:100898</strain>
    </source>
</reference>
<name>A0AAX1N760_9BACT</name>
<keyword evidence="10" id="KW-1185">Reference proteome</keyword>
<dbReference type="CDD" id="cd00082">
    <property type="entry name" value="HisKA"/>
    <property type="match status" value="1"/>
</dbReference>
<feature type="domain" description="PAC" evidence="8">
    <location>
        <begin position="187"/>
        <end position="239"/>
    </location>
</feature>
<dbReference type="Gene3D" id="3.30.565.10">
    <property type="entry name" value="Histidine kinase-like ATPase, C-terminal domain"/>
    <property type="match status" value="1"/>
</dbReference>
<evidence type="ECO:0000313" key="9">
    <source>
        <dbReference type="EMBL" id="QWG01852.1"/>
    </source>
</evidence>
<keyword evidence="4" id="KW-0808">Transferase</keyword>
<dbReference type="SUPFAM" id="SSF55874">
    <property type="entry name" value="ATPase domain of HSP90 chaperone/DNA topoisomerase II/histidine kinase"/>
    <property type="match status" value="1"/>
</dbReference>
<dbReference type="InterPro" id="IPR000014">
    <property type="entry name" value="PAS"/>
</dbReference>
<dbReference type="InterPro" id="IPR003594">
    <property type="entry name" value="HATPase_dom"/>
</dbReference>
<evidence type="ECO:0000256" key="1">
    <source>
        <dbReference type="ARBA" id="ARBA00000085"/>
    </source>
</evidence>
<dbReference type="Gene3D" id="3.30.450.20">
    <property type="entry name" value="PAS domain"/>
    <property type="match status" value="5"/>
</dbReference>
<comment type="catalytic activity">
    <reaction evidence="1">
        <text>ATP + protein L-histidine = ADP + protein N-phospho-L-histidine.</text>
        <dbReference type="EC" id="2.7.13.3"/>
    </reaction>
</comment>
<evidence type="ECO:0000313" key="10">
    <source>
        <dbReference type="Proteomes" id="UP000678679"/>
    </source>
</evidence>
<feature type="domain" description="Histidine kinase" evidence="6">
    <location>
        <begin position="757"/>
        <end position="969"/>
    </location>
</feature>
<dbReference type="InterPro" id="IPR052162">
    <property type="entry name" value="Sensor_kinase/Photoreceptor"/>
</dbReference>
<dbReference type="InterPro" id="IPR013767">
    <property type="entry name" value="PAS_fold"/>
</dbReference>
<dbReference type="PANTHER" id="PTHR43304">
    <property type="entry name" value="PHYTOCHROME-LIKE PROTEIN CPH1"/>
    <property type="match status" value="1"/>
</dbReference>
<evidence type="ECO:0000256" key="2">
    <source>
        <dbReference type="ARBA" id="ARBA00012438"/>
    </source>
</evidence>
<dbReference type="SMART" id="SM00388">
    <property type="entry name" value="HisKA"/>
    <property type="match status" value="1"/>
</dbReference>
<dbReference type="InterPro" id="IPR036097">
    <property type="entry name" value="HisK_dim/P_sf"/>
</dbReference>
<dbReference type="InterPro" id="IPR003661">
    <property type="entry name" value="HisK_dim/P_dom"/>
</dbReference>
<evidence type="ECO:0000256" key="5">
    <source>
        <dbReference type="ARBA" id="ARBA00022777"/>
    </source>
</evidence>
<dbReference type="GO" id="GO:0006355">
    <property type="term" value="P:regulation of DNA-templated transcription"/>
    <property type="evidence" value="ECO:0007669"/>
    <property type="project" value="InterPro"/>
</dbReference>
<dbReference type="Proteomes" id="UP000678679">
    <property type="component" value="Chromosome 1"/>
</dbReference>
<dbReference type="PROSITE" id="PS50112">
    <property type="entry name" value="PAS"/>
    <property type="match status" value="1"/>
</dbReference>
<dbReference type="AlphaFoldDB" id="A0AAX1N760"/>
<evidence type="ECO:0000259" key="7">
    <source>
        <dbReference type="PROSITE" id="PS50112"/>
    </source>
</evidence>
<dbReference type="PRINTS" id="PR00344">
    <property type="entry name" value="BCTRLSENSOR"/>
</dbReference>
<dbReference type="GO" id="GO:0000155">
    <property type="term" value="F:phosphorelay sensor kinase activity"/>
    <property type="evidence" value="ECO:0007669"/>
    <property type="project" value="InterPro"/>
</dbReference>
<keyword evidence="5" id="KW-0418">Kinase</keyword>
<dbReference type="Pfam" id="PF02518">
    <property type="entry name" value="HATPase_c"/>
    <property type="match status" value="1"/>
</dbReference>
<dbReference type="InterPro" id="IPR035965">
    <property type="entry name" value="PAS-like_dom_sf"/>
</dbReference>
<dbReference type="InterPro" id="IPR005467">
    <property type="entry name" value="His_kinase_dom"/>
</dbReference>
<dbReference type="SUPFAM" id="SSF55785">
    <property type="entry name" value="PYP-like sensor domain (PAS domain)"/>
    <property type="match status" value="4"/>
</dbReference>
<dbReference type="PROSITE" id="PS50113">
    <property type="entry name" value="PAC"/>
    <property type="match status" value="2"/>
</dbReference>
<dbReference type="Pfam" id="PF00989">
    <property type="entry name" value="PAS"/>
    <property type="match status" value="1"/>
</dbReference>
<dbReference type="PANTHER" id="PTHR43304:SF1">
    <property type="entry name" value="PAC DOMAIN-CONTAINING PROTEIN"/>
    <property type="match status" value="1"/>
</dbReference>
<dbReference type="RefSeq" id="WP_169666279.1">
    <property type="nucleotide sequence ID" value="NZ_CP076132.1"/>
</dbReference>
<accession>A0AAX1N760</accession>
<dbReference type="NCBIfam" id="TIGR00229">
    <property type="entry name" value="sensory_box"/>
    <property type="match status" value="2"/>
</dbReference>
<organism evidence="9 10">
    <name type="scientific">Flammeovirga yaeyamensis</name>
    <dbReference type="NCBI Taxonomy" id="367791"/>
    <lineage>
        <taxon>Bacteria</taxon>
        <taxon>Pseudomonadati</taxon>
        <taxon>Bacteroidota</taxon>
        <taxon>Cytophagia</taxon>
        <taxon>Cytophagales</taxon>
        <taxon>Flammeovirgaceae</taxon>
        <taxon>Flammeovirga</taxon>
    </lineage>
</organism>
<dbReference type="SMART" id="SM00387">
    <property type="entry name" value="HATPase_c"/>
    <property type="match status" value="1"/>
</dbReference>
<sequence>MNFSPQIYNEQIQNYPFLIIQKVDFLLLSGYDEQQFVFSVSEHDYKLNSFFDVCPKEWQGIFRGAFKEVIRNTCIIKELYDNDGNKSLVRIENEENTFKIFRINPLLTESKTFNFHTLFDHLLKTTNDAIAIISSDKKMIKKNIPLENLLERLIRKPISSNNRFEELLNKSKRVNTGINKALNGEKYQTEVTYLSESNDLVFIRTDYSPLHDYQNNVIACLVKSRDVTARNSIEDMFSVMLNSSNTGYVLVSDTGKIIKINKHLQDLLGYKEEEFINRDFVDFVHSTIKKEVQGEFSQLLRNKEWLVNKNNMFLDLKKKDNDSLLFELENKKVILSDHKSALFVTLKNITLKERNSHILHEMQRLIKACGWVYDRFSKKMLVTEEVAQVIGVSKEFVEKNPTFLLNNSDETSKEQAKEILLSAFRNKTNFNFELKINSKFKGEQWVRLNGKPIVRHQRIVGLYGALQDITEQKHSLNLLKRNESYIKEIQRVTKVGNWVFDVKNNRFYWSDHLISMLRLKDDKHRNLSLKAILNFVDTPYLFPMINAIKKLSLFHEPIDLDIKCNNNLNAASGIEFINIKGRAIYNRKGEVKRFVGAVTDITARKNEEELNKSKKIWLKSMLNAARDSFIAEYSGRIANYNRGLQKLLGYNHYFDLRGMVFINLFYEEDQDRVLKYRQQCRQGDISTPQKIEVKMVKRDNSLVDVELCANLTKIKGKLYTIFNAHDISKRKEYEMGLLHKNKELIETNKELDRFLYSTTHDLKGPITSLRGLVNLGYRESSDVVKDVYLPMMDKNVDRMLDLISDFGEYLRNNRKNIVPEEITLKEQLETIIHTHKFSAPSNYVVNINMDEQLKVVTDKYRFRSILTNLYTNAIKYYDREKDKHYLDITASLDDNESLILSFVDNGEGISKHEQTKVFDMFYRASEQSDGTGLGLFIVKEAINVLNGEIHLKSDPNSGTNFTVSLPKLK</sequence>
<feature type="domain" description="PAS" evidence="7">
    <location>
        <begin position="233"/>
        <end position="303"/>
    </location>
</feature>
<dbReference type="InterPro" id="IPR001610">
    <property type="entry name" value="PAC"/>
</dbReference>
<evidence type="ECO:0000256" key="3">
    <source>
        <dbReference type="ARBA" id="ARBA00022553"/>
    </source>
</evidence>
<dbReference type="Pfam" id="PF00512">
    <property type="entry name" value="HisKA"/>
    <property type="match status" value="1"/>
</dbReference>
<dbReference type="SMART" id="SM00086">
    <property type="entry name" value="PAC"/>
    <property type="match status" value="4"/>
</dbReference>
<dbReference type="Pfam" id="PF13426">
    <property type="entry name" value="PAS_9"/>
    <property type="match status" value="2"/>
</dbReference>
<feature type="domain" description="PAC" evidence="8">
    <location>
        <begin position="430"/>
        <end position="481"/>
    </location>
</feature>
<protein>
    <recommendedName>
        <fullName evidence="2">histidine kinase</fullName>
        <ecNumber evidence="2">2.7.13.3</ecNumber>
    </recommendedName>
</protein>
<dbReference type="SUPFAM" id="SSF47384">
    <property type="entry name" value="Homodimeric domain of signal transducing histidine kinase"/>
    <property type="match status" value="1"/>
</dbReference>
<evidence type="ECO:0000256" key="4">
    <source>
        <dbReference type="ARBA" id="ARBA00022679"/>
    </source>
</evidence>
<dbReference type="EMBL" id="CP076132">
    <property type="protein sequence ID" value="QWG01852.1"/>
    <property type="molecule type" value="Genomic_DNA"/>
</dbReference>
<dbReference type="EC" id="2.7.13.3" evidence="2"/>
<dbReference type="CDD" id="cd00075">
    <property type="entry name" value="HATPase"/>
    <property type="match status" value="1"/>
</dbReference>
<dbReference type="SMART" id="SM00091">
    <property type="entry name" value="PAS"/>
    <property type="match status" value="3"/>
</dbReference>
<dbReference type="Gene3D" id="1.10.287.130">
    <property type="match status" value="1"/>
</dbReference>
<evidence type="ECO:0000259" key="8">
    <source>
        <dbReference type="PROSITE" id="PS50113"/>
    </source>
</evidence>
<gene>
    <name evidence="9" type="ORF">KMW28_19810</name>
</gene>
<dbReference type="PROSITE" id="PS50109">
    <property type="entry name" value="HIS_KIN"/>
    <property type="match status" value="1"/>
</dbReference>
<dbReference type="InterPro" id="IPR000700">
    <property type="entry name" value="PAS-assoc_C"/>
</dbReference>
<dbReference type="CDD" id="cd00130">
    <property type="entry name" value="PAS"/>
    <property type="match status" value="2"/>
</dbReference>
<proteinExistence type="predicted"/>
<dbReference type="InterPro" id="IPR004358">
    <property type="entry name" value="Sig_transdc_His_kin-like_C"/>
</dbReference>